<reference evidence="8" key="1">
    <citation type="submission" date="2021-04" db="EMBL/GenBank/DDBJ databases">
        <title>Sinoanaerobacter chloroacetimidivorans sp. nov., an obligate anaerobic bacterium isolated from anaerobic sludge.</title>
        <authorList>
            <person name="Bao Y."/>
        </authorList>
    </citation>
    <scope>NUCLEOTIDE SEQUENCE</scope>
    <source>
        <strain evidence="8">BAD-6</strain>
    </source>
</reference>
<feature type="transmembrane region" description="Helical" evidence="7">
    <location>
        <begin position="195"/>
        <end position="215"/>
    </location>
</feature>
<sequence length="216" mass="23765">MTNVENFNDQSLGEEIANAVSHGIGAVLAIAGTVILIFCAWLYSDTLGLVSASLYGFSLVFLYLMSTLYHSFTNIAVKRVFQVFDHCSVFILILGSYVPICLSLLGGSIGWTLFGINAFFTVLGITANAISVKKWHNLSLLLYLLMGWSVIIAIRPLLNLVPLSGFGLLLGGGLSYSIGVLFYNATRPHFMHSIWHLLVLCGSVLHYFFVLFYIIL</sequence>
<keyword evidence="6" id="KW-0479">Metal-binding</keyword>
<proteinExistence type="inferred from homology"/>
<dbReference type="Pfam" id="PF03006">
    <property type="entry name" value="HlyIII"/>
    <property type="match status" value="1"/>
</dbReference>
<dbReference type="InterPro" id="IPR005744">
    <property type="entry name" value="Hy-lIII"/>
</dbReference>
<comment type="caution">
    <text evidence="8">The sequence shown here is derived from an EMBL/GenBank/DDBJ whole genome shotgun (WGS) entry which is preliminary data.</text>
</comment>
<feature type="binding site" evidence="6">
    <location>
        <position position="196"/>
    </location>
    <ligand>
        <name>Zn(2+)</name>
        <dbReference type="ChEBI" id="CHEBI:29105"/>
    </ligand>
</feature>
<reference evidence="8" key="2">
    <citation type="submission" date="2021-04" db="EMBL/GenBank/DDBJ databases">
        <authorList>
            <person name="Liu J."/>
        </authorList>
    </citation>
    <scope>NUCLEOTIDE SEQUENCE</scope>
    <source>
        <strain evidence="8">BAD-6</strain>
    </source>
</reference>
<dbReference type="EMBL" id="JAGSND010000004">
    <property type="protein sequence ID" value="MBR0597757.1"/>
    <property type="molecule type" value="Genomic_DNA"/>
</dbReference>
<evidence type="ECO:0000256" key="2">
    <source>
        <dbReference type="ARBA" id="ARBA00008488"/>
    </source>
</evidence>
<gene>
    <name evidence="8" type="ORF">KCX82_07730</name>
</gene>
<feature type="transmembrane region" description="Helical" evidence="7">
    <location>
        <begin position="111"/>
        <end position="131"/>
    </location>
</feature>
<feature type="transmembrane region" description="Helical" evidence="7">
    <location>
        <begin position="49"/>
        <end position="71"/>
    </location>
</feature>
<evidence type="ECO:0000256" key="5">
    <source>
        <dbReference type="ARBA" id="ARBA00023136"/>
    </source>
</evidence>
<organism evidence="8 9">
    <name type="scientific">Sinanaerobacter chloroacetimidivorans</name>
    <dbReference type="NCBI Taxonomy" id="2818044"/>
    <lineage>
        <taxon>Bacteria</taxon>
        <taxon>Bacillati</taxon>
        <taxon>Bacillota</taxon>
        <taxon>Clostridia</taxon>
        <taxon>Peptostreptococcales</taxon>
        <taxon>Anaerovoracaceae</taxon>
        <taxon>Sinanaerobacter</taxon>
    </lineage>
</organism>
<dbReference type="PANTHER" id="PTHR20855:SF129">
    <property type="entry name" value="HEMOLYSIN-3 HOMOLOG"/>
    <property type="match status" value="1"/>
</dbReference>
<evidence type="ECO:0000256" key="6">
    <source>
        <dbReference type="PIRSR" id="PIRSR604254-1"/>
    </source>
</evidence>
<dbReference type="PANTHER" id="PTHR20855">
    <property type="entry name" value="ADIPOR/PROGESTIN RECEPTOR-RELATED"/>
    <property type="match status" value="1"/>
</dbReference>
<keyword evidence="6" id="KW-0862">Zinc</keyword>
<dbReference type="RefSeq" id="WP_227017889.1">
    <property type="nucleotide sequence ID" value="NZ_JAGSND010000004.1"/>
</dbReference>
<keyword evidence="4 7" id="KW-1133">Transmembrane helix</keyword>
<feature type="transmembrane region" description="Helical" evidence="7">
    <location>
        <begin position="164"/>
        <end position="183"/>
    </location>
</feature>
<dbReference type="AlphaFoldDB" id="A0A8J8B1I2"/>
<dbReference type="InterPro" id="IPR004254">
    <property type="entry name" value="AdipoR/HlyIII-related"/>
</dbReference>
<evidence type="ECO:0000313" key="8">
    <source>
        <dbReference type="EMBL" id="MBR0597757.1"/>
    </source>
</evidence>
<comment type="similarity">
    <text evidence="2">Belongs to the UPF0073 (Hly-III) family.</text>
</comment>
<dbReference type="GO" id="GO:0140911">
    <property type="term" value="F:pore-forming activity"/>
    <property type="evidence" value="ECO:0007669"/>
    <property type="project" value="InterPro"/>
</dbReference>
<keyword evidence="9" id="KW-1185">Reference proteome</keyword>
<feature type="binding site" evidence="6">
    <location>
        <position position="70"/>
    </location>
    <ligand>
        <name>Zn(2+)</name>
        <dbReference type="ChEBI" id="CHEBI:29105"/>
    </ligand>
</feature>
<evidence type="ECO:0000256" key="4">
    <source>
        <dbReference type="ARBA" id="ARBA00022989"/>
    </source>
</evidence>
<accession>A0A8J8B1I2</accession>
<dbReference type="GO" id="GO:0012505">
    <property type="term" value="C:endomembrane system"/>
    <property type="evidence" value="ECO:0007669"/>
    <property type="project" value="UniProtKB-SubCell"/>
</dbReference>
<feature type="transmembrane region" description="Helical" evidence="7">
    <location>
        <begin position="20"/>
        <end position="43"/>
    </location>
</feature>
<dbReference type="GO" id="GO:0016020">
    <property type="term" value="C:membrane"/>
    <property type="evidence" value="ECO:0007669"/>
    <property type="project" value="InterPro"/>
</dbReference>
<evidence type="ECO:0000256" key="1">
    <source>
        <dbReference type="ARBA" id="ARBA00004127"/>
    </source>
</evidence>
<protein>
    <submittedName>
        <fullName evidence="8">Hemolysin III family protein</fullName>
    </submittedName>
</protein>
<dbReference type="GO" id="GO:0046872">
    <property type="term" value="F:metal ion binding"/>
    <property type="evidence" value="ECO:0007669"/>
    <property type="project" value="UniProtKB-KW"/>
</dbReference>
<keyword evidence="5 7" id="KW-0472">Membrane</keyword>
<evidence type="ECO:0000313" key="9">
    <source>
        <dbReference type="Proteomes" id="UP000675664"/>
    </source>
</evidence>
<feature type="transmembrane region" description="Helical" evidence="7">
    <location>
        <begin position="138"/>
        <end position="158"/>
    </location>
</feature>
<keyword evidence="3 7" id="KW-0812">Transmembrane</keyword>
<evidence type="ECO:0000256" key="7">
    <source>
        <dbReference type="SAM" id="Phobius"/>
    </source>
</evidence>
<feature type="binding site" evidence="6">
    <location>
        <position position="192"/>
    </location>
    <ligand>
        <name>Zn(2+)</name>
        <dbReference type="ChEBI" id="CHEBI:29105"/>
    </ligand>
</feature>
<dbReference type="Proteomes" id="UP000675664">
    <property type="component" value="Unassembled WGS sequence"/>
</dbReference>
<name>A0A8J8B1I2_9FIRM</name>
<dbReference type="NCBIfam" id="TIGR01065">
    <property type="entry name" value="hlyIII"/>
    <property type="match status" value="1"/>
</dbReference>
<feature type="transmembrane region" description="Helical" evidence="7">
    <location>
        <begin position="83"/>
        <end position="105"/>
    </location>
</feature>
<evidence type="ECO:0000256" key="3">
    <source>
        <dbReference type="ARBA" id="ARBA00022692"/>
    </source>
</evidence>
<comment type="subcellular location">
    <subcellularLocation>
        <location evidence="1">Endomembrane system</location>
        <topology evidence="1">Multi-pass membrane protein</topology>
    </subcellularLocation>
</comment>